<accession>A0A8B4QAN0</accession>
<dbReference type="AlphaFoldDB" id="A0A8B4QAN0"/>
<keyword evidence="1" id="KW-0802">TPR repeat</keyword>
<evidence type="ECO:0000256" key="1">
    <source>
        <dbReference type="PROSITE-ProRule" id="PRU00339"/>
    </source>
</evidence>
<feature type="repeat" description="TPR" evidence="1">
    <location>
        <begin position="4"/>
        <end position="37"/>
    </location>
</feature>
<evidence type="ECO:0008006" key="6">
    <source>
        <dbReference type="Google" id="ProtNLM"/>
    </source>
</evidence>
<dbReference type="RefSeq" id="WP_109349107.1">
    <property type="nucleotide sequence ID" value="NZ_BJUE01000008.1"/>
</dbReference>
<dbReference type="InterPro" id="IPR011990">
    <property type="entry name" value="TPR-like_helical_dom_sf"/>
</dbReference>
<reference evidence="3 5" key="2">
    <citation type="submission" date="2019-03" db="EMBL/GenBank/DDBJ databases">
        <title>Genomic Encyclopedia of Type Strains, Phase IV (KMG-IV): sequencing the most valuable type-strain genomes for metagenomic binning, comparative biology and taxonomic classification.</title>
        <authorList>
            <person name="Goeker M."/>
        </authorList>
    </citation>
    <scope>NUCLEOTIDE SEQUENCE [LARGE SCALE GENOMIC DNA]</scope>
    <source>
        <strain evidence="3 5">DSM 20580</strain>
    </source>
</reference>
<dbReference type="EMBL" id="SNZG01000007">
    <property type="protein sequence ID" value="TDR40934.1"/>
    <property type="molecule type" value="Genomic_DNA"/>
</dbReference>
<evidence type="ECO:0000313" key="5">
    <source>
        <dbReference type="Proteomes" id="UP000294641"/>
    </source>
</evidence>
<dbReference type="OrthoDB" id="2605795at2"/>
<dbReference type="InterPro" id="IPR019734">
    <property type="entry name" value="TPR_rpt"/>
</dbReference>
<dbReference type="PROSITE" id="PS50005">
    <property type="entry name" value="TPR"/>
    <property type="match status" value="1"/>
</dbReference>
<name>A0A8B4QAN0_9BACL</name>
<dbReference type="Proteomes" id="UP000254330">
    <property type="component" value="Unassembled WGS sequence"/>
</dbReference>
<dbReference type="Proteomes" id="UP000294641">
    <property type="component" value="Unassembled WGS sequence"/>
</dbReference>
<sequence length="200" mass="23353">MINVNKLVQDGISLRNQGSYSKARLKFTEAIQVEPFNSNYYRQYGQLSYLLGEHRYAFAAYLSALHIEVAKVEHYGLTEESKPLYDRLPSKIKKSLPVKGALMLYYDTNTLRHLAHAIADFDEEMMSKEPQLLAFKQLYEADLKGDYKSLQSLMGVFNRSLDDIREEEAEFYIYIGRELALEWIKWKQIDNLDVGQLYFP</sequence>
<evidence type="ECO:0000313" key="2">
    <source>
        <dbReference type="EMBL" id="STX09766.1"/>
    </source>
</evidence>
<protein>
    <recommendedName>
        <fullName evidence="6">Tetratricopeptide repeat protein</fullName>
    </recommendedName>
</protein>
<comment type="caution">
    <text evidence="2">The sequence shown here is derived from an EMBL/GenBank/DDBJ whole genome shotgun (WGS) entry which is preliminary data.</text>
</comment>
<evidence type="ECO:0000313" key="3">
    <source>
        <dbReference type="EMBL" id="TDR40934.1"/>
    </source>
</evidence>
<gene>
    <name evidence="3" type="ORF">DFR61_10749</name>
    <name evidence="2" type="ORF">NCTC10597_01462</name>
</gene>
<organism evidence="2 4">
    <name type="scientific">Kurthia zopfii</name>
    <dbReference type="NCBI Taxonomy" id="1650"/>
    <lineage>
        <taxon>Bacteria</taxon>
        <taxon>Bacillati</taxon>
        <taxon>Bacillota</taxon>
        <taxon>Bacilli</taxon>
        <taxon>Bacillales</taxon>
        <taxon>Caryophanaceae</taxon>
        <taxon>Kurthia</taxon>
    </lineage>
</organism>
<reference evidence="2 4" key="1">
    <citation type="submission" date="2018-06" db="EMBL/GenBank/DDBJ databases">
        <authorList>
            <consortium name="Pathogen Informatics"/>
            <person name="Doyle S."/>
        </authorList>
    </citation>
    <scope>NUCLEOTIDE SEQUENCE [LARGE SCALE GENOMIC DNA]</scope>
    <source>
        <strain evidence="2 4">NCTC10597</strain>
    </source>
</reference>
<keyword evidence="5" id="KW-1185">Reference proteome</keyword>
<proteinExistence type="predicted"/>
<dbReference type="Gene3D" id="1.25.40.10">
    <property type="entry name" value="Tetratricopeptide repeat domain"/>
    <property type="match status" value="1"/>
</dbReference>
<dbReference type="SUPFAM" id="SSF48452">
    <property type="entry name" value="TPR-like"/>
    <property type="match status" value="1"/>
</dbReference>
<evidence type="ECO:0000313" key="4">
    <source>
        <dbReference type="Proteomes" id="UP000254330"/>
    </source>
</evidence>
<dbReference type="EMBL" id="UGNP01000001">
    <property type="protein sequence ID" value="STX09766.1"/>
    <property type="molecule type" value="Genomic_DNA"/>
</dbReference>